<organism evidence="2 3">
    <name type="scientific">Caldanaerovirga acetigignens</name>
    <dbReference type="NCBI Taxonomy" id="447595"/>
    <lineage>
        <taxon>Bacteria</taxon>
        <taxon>Bacillati</taxon>
        <taxon>Bacillota</taxon>
        <taxon>Clostridia</taxon>
        <taxon>Thermosediminibacterales</taxon>
        <taxon>Thermosediminibacteraceae</taxon>
        <taxon>Caldanaerovirga</taxon>
    </lineage>
</organism>
<gene>
    <name evidence="2" type="ORF">SAMN05660826_00748</name>
</gene>
<evidence type="ECO:0000313" key="3">
    <source>
        <dbReference type="Proteomes" id="UP000184375"/>
    </source>
</evidence>
<keyword evidence="3" id="KW-1185">Reference proteome</keyword>
<protein>
    <recommendedName>
        <fullName evidence="4">Prepilin-type N-terminal cleavage/methylation domain-containing protein</fullName>
    </recommendedName>
</protein>
<feature type="transmembrane region" description="Helical" evidence="1">
    <location>
        <begin position="12"/>
        <end position="34"/>
    </location>
</feature>
<keyword evidence="1" id="KW-0812">Transmembrane</keyword>
<evidence type="ECO:0008006" key="4">
    <source>
        <dbReference type="Google" id="ProtNLM"/>
    </source>
</evidence>
<dbReference type="EMBL" id="FRCR01000003">
    <property type="protein sequence ID" value="SHM30822.1"/>
    <property type="molecule type" value="Genomic_DNA"/>
</dbReference>
<dbReference type="OrthoDB" id="1729788at2"/>
<reference evidence="3" key="1">
    <citation type="submission" date="2016-11" db="EMBL/GenBank/DDBJ databases">
        <authorList>
            <person name="Varghese N."/>
            <person name="Submissions S."/>
        </authorList>
    </citation>
    <scope>NUCLEOTIDE SEQUENCE [LARGE SCALE GENOMIC DNA]</scope>
    <source>
        <strain evidence="3">DSM 18802</strain>
    </source>
</reference>
<sequence length="178" mass="19917">MNESKSSRAAFALIEVVVALSVFTLVVGAALTLYQQSILTWKRDEARFDVQEELKYALECMSRDIMSAVEVIDLEQSKLHIKVIPQSSASQGIVDAKEVIYEWDSAKEELIKIFEGKREVLAKKVTGFEVGYYNGNNIATSPENVRRIEIALTARIGISKENKAVMTLKTSAVIRAFR</sequence>
<proteinExistence type="predicted"/>
<dbReference type="Proteomes" id="UP000184375">
    <property type="component" value="Unassembled WGS sequence"/>
</dbReference>
<evidence type="ECO:0000313" key="2">
    <source>
        <dbReference type="EMBL" id="SHM30822.1"/>
    </source>
</evidence>
<keyword evidence="1" id="KW-0472">Membrane</keyword>
<keyword evidence="1" id="KW-1133">Transmembrane helix</keyword>
<dbReference type="AlphaFoldDB" id="A0A1M7HQI2"/>
<evidence type="ECO:0000256" key="1">
    <source>
        <dbReference type="SAM" id="Phobius"/>
    </source>
</evidence>
<dbReference type="RefSeq" id="WP_073254829.1">
    <property type="nucleotide sequence ID" value="NZ_FRCR01000003.1"/>
</dbReference>
<name>A0A1M7HQI2_9FIRM</name>
<accession>A0A1M7HQI2</accession>
<dbReference type="STRING" id="447595.SAMN05660826_00748"/>